<evidence type="ECO:0000256" key="2">
    <source>
        <dbReference type="ARBA" id="ARBA00023180"/>
    </source>
</evidence>
<comment type="similarity">
    <text evidence="1">Belongs to the GMC oxidoreductase family.</text>
</comment>
<dbReference type="Pfam" id="PF00732">
    <property type="entry name" value="GMC_oxred_N"/>
    <property type="match status" value="1"/>
</dbReference>
<dbReference type="RefSeq" id="XP_008078680.1">
    <property type="nucleotide sequence ID" value="XM_008080489.1"/>
</dbReference>
<keyword evidence="2" id="KW-0325">Glycoprotein</keyword>
<organism evidence="6 7">
    <name type="scientific">Glarea lozoyensis (strain ATCC 20868 / MF5171)</name>
    <dbReference type="NCBI Taxonomy" id="1116229"/>
    <lineage>
        <taxon>Eukaryota</taxon>
        <taxon>Fungi</taxon>
        <taxon>Dikarya</taxon>
        <taxon>Ascomycota</taxon>
        <taxon>Pezizomycotina</taxon>
        <taxon>Leotiomycetes</taxon>
        <taxon>Helotiales</taxon>
        <taxon>Helotiaceae</taxon>
        <taxon>Glarea</taxon>
    </lineage>
</organism>
<dbReference type="Proteomes" id="UP000016922">
    <property type="component" value="Unassembled WGS sequence"/>
</dbReference>
<dbReference type="SUPFAM" id="SSF51905">
    <property type="entry name" value="FAD/NAD(P)-binding domain"/>
    <property type="match status" value="1"/>
</dbReference>
<dbReference type="PANTHER" id="PTHR11552:SF138">
    <property type="entry name" value="DEHYDROGENASE PKFF-RELATED"/>
    <property type="match status" value="1"/>
</dbReference>
<evidence type="ECO:0000313" key="7">
    <source>
        <dbReference type="Proteomes" id="UP000016922"/>
    </source>
</evidence>
<feature type="chain" id="PRO_5004519450" evidence="3">
    <location>
        <begin position="20"/>
        <end position="399"/>
    </location>
</feature>
<dbReference type="InterPro" id="IPR007867">
    <property type="entry name" value="GMC_OxRtase_C"/>
</dbReference>
<dbReference type="OrthoDB" id="269227at2759"/>
<dbReference type="InterPro" id="IPR036188">
    <property type="entry name" value="FAD/NAD-bd_sf"/>
</dbReference>
<dbReference type="eggNOG" id="KOG1238">
    <property type="taxonomic scope" value="Eukaryota"/>
</dbReference>
<dbReference type="Gene3D" id="3.50.50.60">
    <property type="entry name" value="FAD/NAD(P)-binding domain"/>
    <property type="match status" value="2"/>
</dbReference>
<sequence length="399" mass="43791">MRLAFQVVVLFLHLSGGLALPSRHGNVKRTETTQPFGTSFGVPRNNSFDYVIVGGGNADLTLAARLAKKHTVAVIEAGSFYEIGNGNRSNIPAYDIEYTGKDPRDTNPLIYWGFSTTPQTELLNVSAHYTRGKTLGGCSARNYMAYHRGTRLAYQKWADDIDDQSYSFKDMLPFFEKSIHYTPPDGQKRAQNATPEVDLSNLTSNNSDSPLSVTFANYAQPASSWVQRAFQQISVHPITGFTSGNLIGSSYTLATINASTQTRDSSETSFLRSSLNNGNLTIYTSSLATKIIFDEHKVAVGVNVDTEGLNYTLSDVPKDRFNYATVSIAVVAPQSSGTISITSKDMKDPRLVNPRWLTDLADREVLLAGIKRVRELFATSSMQPVLIGTEAFPGPDEDR</sequence>
<feature type="domain" description="Glucose-methanol-choline oxidoreductase C-terminal" evidence="5">
    <location>
        <begin position="333"/>
        <end position="395"/>
    </location>
</feature>
<evidence type="ECO:0000259" key="4">
    <source>
        <dbReference type="Pfam" id="PF00732"/>
    </source>
</evidence>
<dbReference type="EMBL" id="KE145356">
    <property type="protein sequence ID" value="EPE34745.1"/>
    <property type="molecule type" value="Genomic_DNA"/>
</dbReference>
<evidence type="ECO:0000256" key="3">
    <source>
        <dbReference type="SAM" id="SignalP"/>
    </source>
</evidence>
<dbReference type="GO" id="GO:0044550">
    <property type="term" value="P:secondary metabolite biosynthetic process"/>
    <property type="evidence" value="ECO:0007669"/>
    <property type="project" value="TreeGrafter"/>
</dbReference>
<keyword evidence="3" id="KW-0732">Signal</keyword>
<dbReference type="HOGENOM" id="CLU_690882_0_0_1"/>
<proteinExistence type="inferred from homology"/>
<name>S3DAL4_GLAL2</name>
<dbReference type="GeneID" id="19469486"/>
<gene>
    <name evidence="6" type="ORF">GLAREA_10439</name>
</gene>
<evidence type="ECO:0000259" key="5">
    <source>
        <dbReference type="Pfam" id="PF05199"/>
    </source>
</evidence>
<dbReference type="SUPFAM" id="SSF54373">
    <property type="entry name" value="FAD-linked reductases, C-terminal domain"/>
    <property type="match status" value="1"/>
</dbReference>
<dbReference type="GO" id="GO:0050660">
    <property type="term" value="F:flavin adenine dinucleotide binding"/>
    <property type="evidence" value="ECO:0007669"/>
    <property type="project" value="InterPro"/>
</dbReference>
<keyword evidence="7" id="KW-1185">Reference proteome</keyword>
<evidence type="ECO:0000256" key="1">
    <source>
        <dbReference type="ARBA" id="ARBA00010790"/>
    </source>
</evidence>
<dbReference type="OMA" id="PAYDIEY"/>
<dbReference type="GO" id="GO:0016614">
    <property type="term" value="F:oxidoreductase activity, acting on CH-OH group of donors"/>
    <property type="evidence" value="ECO:0007669"/>
    <property type="project" value="InterPro"/>
</dbReference>
<dbReference type="KEGG" id="glz:GLAREA_10439"/>
<dbReference type="AlphaFoldDB" id="S3DAL4"/>
<protein>
    <submittedName>
        <fullName evidence="6">FAD/NAD(P)-binding protein</fullName>
    </submittedName>
</protein>
<dbReference type="PANTHER" id="PTHR11552">
    <property type="entry name" value="GLUCOSE-METHANOL-CHOLINE GMC OXIDOREDUCTASE"/>
    <property type="match status" value="1"/>
</dbReference>
<dbReference type="InterPro" id="IPR000172">
    <property type="entry name" value="GMC_OxRdtase_N"/>
</dbReference>
<feature type="domain" description="Glucose-methanol-choline oxidoreductase N-terminal" evidence="4">
    <location>
        <begin position="48"/>
        <end position="308"/>
    </location>
</feature>
<dbReference type="Pfam" id="PF05199">
    <property type="entry name" value="GMC_oxred_C"/>
    <property type="match status" value="1"/>
</dbReference>
<evidence type="ECO:0000313" key="6">
    <source>
        <dbReference type="EMBL" id="EPE34745.1"/>
    </source>
</evidence>
<accession>S3DAL4</accession>
<feature type="signal peptide" evidence="3">
    <location>
        <begin position="1"/>
        <end position="19"/>
    </location>
</feature>
<dbReference type="STRING" id="1116229.S3DAL4"/>
<dbReference type="Gene3D" id="3.30.560.10">
    <property type="entry name" value="Glucose Oxidase, domain 3"/>
    <property type="match status" value="2"/>
</dbReference>
<dbReference type="InterPro" id="IPR012132">
    <property type="entry name" value="GMC_OxRdtase"/>
</dbReference>
<reference evidence="6 7" key="1">
    <citation type="journal article" date="2013" name="BMC Genomics">
        <title>Genomics-driven discovery of the pneumocandin biosynthetic gene cluster in the fungus Glarea lozoyensis.</title>
        <authorList>
            <person name="Chen L."/>
            <person name="Yue Q."/>
            <person name="Zhang X."/>
            <person name="Xiang M."/>
            <person name="Wang C."/>
            <person name="Li S."/>
            <person name="Che Y."/>
            <person name="Ortiz-Lopez F.J."/>
            <person name="Bills G.F."/>
            <person name="Liu X."/>
            <person name="An Z."/>
        </authorList>
    </citation>
    <scope>NUCLEOTIDE SEQUENCE [LARGE SCALE GENOMIC DNA]</scope>
    <source>
        <strain evidence="7">ATCC 20868 / MF5171</strain>
    </source>
</reference>